<proteinExistence type="predicted"/>
<dbReference type="EMBL" id="GFPF01000690">
    <property type="protein sequence ID" value="MAA11836.1"/>
    <property type="molecule type" value="Transcribed_RNA"/>
</dbReference>
<dbReference type="Gene3D" id="3.30.1680.50">
    <property type="entry name" value="Carboxypeptidase inhibitor, N-terminal domain"/>
    <property type="match status" value="1"/>
</dbReference>
<dbReference type="InterPro" id="IPR019509">
    <property type="entry name" value="Carboxypeptidase_inhibitor_I68"/>
</dbReference>
<sequence>MMLIFLFLTMTFASNMTLAFKRGTCHTTGYGCLPFNQCMAKYWAVRSGCGLGSVCCNLGKKNACLLAGGICKRHCRTPMKHIKCSRFRICCSYEPIPYRPHGNH</sequence>
<name>A0A224Y2Q5_9ACAR</name>
<evidence type="ECO:0000256" key="1">
    <source>
        <dbReference type="SAM" id="SignalP"/>
    </source>
</evidence>
<feature type="chain" id="PRO_5013324954" evidence="1">
    <location>
        <begin position="20"/>
        <end position="104"/>
    </location>
</feature>
<feature type="signal peptide" evidence="1">
    <location>
        <begin position="1"/>
        <end position="19"/>
    </location>
</feature>
<reference evidence="2" key="1">
    <citation type="journal article" date="2017" name="Parasit. Vectors">
        <title>Sialotranscriptomics of Rhipicephalus zambeziensis reveals intricate expression profiles of secretory proteins and suggests tight temporal transcriptional regulation during blood-feeding.</title>
        <authorList>
            <person name="de Castro M.H."/>
            <person name="de Klerk D."/>
            <person name="Pienaar R."/>
            <person name="Rees D.J.G."/>
            <person name="Mans B.J."/>
        </authorList>
    </citation>
    <scope>NUCLEOTIDE SEQUENCE</scope>
    <source>
        <tissue evidence="2">Salivary glands</tissue>
    </source>
</reference>
<protein>
    <submittedName>
        <fullName evidence="2">Carboxypeptidase inhibitor</fullName>
    </submittedName>
</protein>
<dbReference type="AlphaFoldDB" id="A0A224Y2Q5"/>
<dbReference type="Pfam" id="PF10468">
    <property type="entry name" value="Inhibitor_I68"/>
    <property type="match status" value="1"/>
</dbReference>
<keyword evidence="1" id="KW-0732">Signal</keyword>
<dbReference type="GO" id="GO:0008191">
    <property type="term" value="F:metalloendopeptidase inhibitor activity"/>
    <property type="evidence" value="ECO:0007669"/>
    <property type="project" value="InterPro"/>
</dbReference>
<evidence type="ECO:0000313" key="2">
    <source>
        <dbReference type="EMBL" id="MAA11836.1"/>
    </source>
</evidence>
<accession>A0A224Y2Q5</accession>
<organism evidence="2">
    <name type="scientific">Rhipicephalus zambeziensis</name>
    <dbReference type="NCBI Taxonomy" id="60191"/>
    <lineage>
        <taxon>Eukaryota</taxon>
        <taxon>Metazoa</taxon>
        <taxon>Ecdysozoa</taxon>
        <taxon>Arthropoda</taxon>
        <taxon>Chelicerata</taxon>
        <taxon>Arachnida</taxon>
        <taxon>Acari</taxon>
        <taxon>Parasitiformes</taxon>
        <taxon>Ixodida</taxon>
        <taxon>Ixodoidea</taxon>
        <taxon>Ixodidae</taxon>
        <taxon>Rhipicephalinae</taxon>
        <taxon>Rhipicephalus</taxon>
        <taxon>Rhipicephalus</taxon>
    </lineage>
</organism>